<keyword evidence="8" id="KW-0547">Nucleotide-binding</keyword>
<dbReference type="Pfam" id="PF00072">
    <property type="entry name" value="Response_reg"/>
    <property type="match status" value="2"/>
</dbReference>
<dbReference type="InterPro" id="IPR036890">
    <property type="entry name" value="HATPase_C_sf"/>
</dbReference>
<feature type="domain" description="PAC" evidence="21">
    <location>
        <begin position="393"/>
        <end position="445"/>
    </location>
</feature>
<evidence type="ECO:0000256" key="1">
    <source>
        <dbReference type="ARBA" id="ARBA00000085"/>
    </source>
</evidence>
<dbReference type="FunFam" id="3.30.565.10:FF:000078">
    <property type="entry name" value="Two-component sensor histidine kinase"/>
    <property type="match status" value="1"/>
</dbReference>
<dbReference type="PROSITE" id="PS50112">
    <property type="entry name" value="PAS"/>
    <property type="match status" value="2"/>
</dbReference>
<dbReference type="Proteomes" id="UP000268033">
    <property type="component" value="Unassembled WGS sequence"/>
</dbReference>
<feature type="domain" description="Response regulatory" evidence="19">
    <location>
        <begin position="815"/>
        <end position="930"/>
    </location>
</feature>
<dbReference type="EC" id="2.7.13.3" evidence="3"/>
<dbReference type="SUPFAM" id="SSF55874">
    <property type="entry name" value="ATPase domain of HSP90 chaperone/DNA topoisomerase II/histidine kinase"/>
    <property type="match status" value="1"/>
</dbReference>
<dbReference type="Pfam" id="PF22673">
    <property type="entry name" value="MCP-like_PDC_1"/>
    <property type="match status" value="1"/>
</dbReference>
<feature type="domain" description="PAS" evidence="20">
    <location>
        <begin position="326"/>
        <end position="390"/>
    </location>
</feature>
<dbReference type="SMART" id="SM00091">
    <property type="entry name" value="PAS"/>
    <property type="match status" value="2"/>
</dbReference>
<feature type="domain" description="HAMP" evidence="22">
    <location>
        <begin position="266"/>
        <end position="318"/>
    </location>
</feature>
<evidence type="ECO:0000256" key="15">
    <source>
        <dbReference type="PROSITE-ProRule" id="PRU00169"/>
    </source>
</evidence>
<dbReference type="PANTHER" id="PTHR45339">
    <property type="entry name" value="HYBRID SIGNAL TRANSDUCTION HISTIDINE KINASE J"/>
    <property type="match status" value="1"/>
</dbReference>
<dbReference type="Gene3D" id="3.30.565.10">
    <property type="entry name" value="Histidine kinase-like ATPase, C-terminal domain"/>
    <property type="match status" value="1"/>
</dbReference>
<keyword evidence="10" id="KW-0067">ATP-binding</keyword>
<evidence type="ECO:0000313" key="25">
    <source>
        <dbReference type="Proteomes" id="UP000268033"/>
    </source>
</evidence>
<sequence>MTIKNLTLRQRLLASHLAVVVMVLAVCAVLIVALGRPDQSTSAIEHKAEHLTELIEQAARVAEDSARILELADLGSPSFRSGLVKQNVDSHKMVFGSALAFLPEFQPPGPIKAPYAYRSGNKILLTDLREAYDFTLGSQWFIEPVRVRQPRWSTPYFDDGGGNIWMITYSVPIFRGETVLGVMTIDIAIDELAAANGDGKTELLGPKGNPLNQLNEELSGPALPIGHTGISMRWQGPEQQRNLWAYLASLLVCLGLALLAMRLLIRVHTKPLYSLAWGFRQLQKGKPTLPLVPHGAPELKELAVSFNRLQGGAQISDKATIASAFIEHLPGVAYRADGSGQIQFINPYIFDLTGFGEDEFLKGERLLLSLVHSDDRARVQETIDEAIKRRVPYAVEYRLEHRLGSQRWVAERGDPVIGDDGQLLGWDGAIFDIADRQSARERLERREQLLTAIFKEVPTGLAMVSEDGKIAESNPALADLLGLSGSQLKGALISAFFRPKDMHFIRGQLELLQKGEGDFTWEGELISAQGKGRWVQLAWRSLSLGRSVLVVTDMDTRRAMEKQIQEAKEEADQASKAKSDFLANMSHEIRTPMNAILGFAQLAQEQEGASPYLGKIQQASKTLLRILNDILDFSKIEAGKMSIENVDFRLDDTLANLRDIFADTAAQKHIELVLNLMPDCPNQLKGDPHRLTQILMNLVSNALKFTEKGEIVIGVQQSKPGWLQFSVRDTGIGMTPDQISRLFGAFSQADSSTTRRYGGTGLGLAICQRLCQLMGGEIEVRSEFGRGTLFGFSLPLVPEGSQSDLTQVAALQGCQALVVDDNETQLAVLEGLLSAYGFVVRSALDGESALQMMTQSMPQLLLVDWQMPGMDGIELIEKVKALPTQPKAMLMVSAFTDDALVQKATPLGVKEVLLKPVSPSTLFDAVCEALGEGTGRLPVRRAPDGNSLRYPALAGKKVLLVDDNDLNREVAQSFLTKAGIQVLVAKDGQDALDRLTNRDVDLVLMDCQMPIMDGYEATRRLRQSPKWQDLPVIAMTANVMDSDKNLCLAAGMNDHIGKPLDVPVMFEVIARWLGVEAEVEAPAAPVAAPDWPQHPQLNVSEGLRRVMNDAGLYTKVLSRFASQAPAMLTSTDPQSDLRQLHTLKGLLGSLGANALAETARQLEGRARGGEPTAPLLASLNEEMAGLLTAIDAWLPEVPPQAMLVALDDHIKTRLGALRPALQAADASALDLLEQLLAERPELGATLSELRARLERFDFDLALAELDTLLEEA</sequence>
<dbReference type="Gene3D" id="1.20.120.160">
    <property type="entry name" value="HPT domain"/>
    <property type="match status" value="1"/>
</dbReference>
<dbReference type="AlphaFoldDB" id="A0A3N1PCZ5"/>
<dbReference type="InterPro" id="IPR036097">
    <property type="entry name" value="HisK_dim/P_sf"/>
</dbReference>
<dbReference type="Pfam" id="PF01627">
    <property type="entry name" value="Hpt"/>
    <property type="match status" value="1"/>
</dbReference>
<dbReference type="PROSITE" id="PS50110">
    <property type="entry name" value="RESPONSE_REGULATORY"/>
    <property type="match status" value="2"/>
</dbReference>
<keyword evidence="4" id="KW-1003">Cell membrane</keyword>
<evidence type="ECO:0000256" key="3">
    <source>
        <dbReference type="ARBA" id="ARBA00012438"/>
    </source>
</evidence>
<evidence type="ECO:0000256" key="13">
    <source>
        <dbReference type="ARBA" id="ARBA00023136"/>
    </source>
</evidence>
<dbReference type="InterPro" id="IPR035965">
    <property type="entry name" value="PAS-like_dom_sf"/>
</dbReference>
<dbReference type="InterPro" id="IPR036641">
    <property type="entry name" value="HPT_dom_sf"/>
</dbReference>
<evidence type="ECO:0000256" key="17">
    <source>
        <dbReference type="SAM" id="Phobius"/>
    </source>
</evidence>
<comment type="catalytic activity">
    <reaction evidence="1">
        <text>ATP + protein L-histidine = ADP + protein N-phospho-L-histidine.</text>
        <dbReference type="EC" id="2.7.13.3"/>
    </reaction>
</comment>
<dbReference type="SUPFAM" id="SSF47384">
    <property type="entry name" value="Homodimeric domain of signal transducing histidine kinase"/>
    <property type="match status" value="1"/>
</dbReference>
<dbReference type="CDD" id="cd17546">
    <property type="entry name" value="REC_hyHK_CKI1_RcsC-like"/>
    <property type="match status" value="2"/>
</dbReference>
<dbReference type="CDD" id="cd12913">
    <property type="entry name" value="PDC1_MCP_like"/>
    <property type="match status" value="1"/>
</dbReference>
<dbReference type="STRING" id="584787.GCA_001247655_03126"/>
<dbReference type="SMART" id="SM00086">
    <property type="entry name" value="PAC"/>
    <property type="match status" value="1"/>
</dbReference>
<feature type="domain" description="Response regulatory" evidence="19">
    <location>
        <begin position="957"/>
        <end position="1073"/>
    </location>
</feature>
<dbReference type="Pfam" id="PF02518">
    <property type="entry name" value="HATPase_c"/>
    <property type="match status" value="1"/>
</dbReference>
<dbReference type="InterPro" id="IPR000014">
    <property type="entry name" value="PAS"/>
</dbReference>
<dbReference type="Pfam" id="PF08447">
    <property type="entry name" value="PAS_3"/>
    <property type="match status" value="1"/>
</dbReference>
<dbReference type="SMART" id="SM00448">
    <property type="entry name" value="REC"/>
    <property type="match status" value="2"/>
</dbReference>
<dbReference type="GO" id="GO:0000155">
    <property type="term" value="F:phosphorelay sensor kinase activity"/>
    <property type="evidence" value="ECO:0007669"/>
    <property type="project" value="InterPro"/>
</dbReference>
<evidence type="ECO:0000259" key="23">
    <source>
        <dbReference type="PROSITE" id="PS50894"/>
    </source>
</evidence>
<evidence type="ECO:0000256" key="11">
    <source>
        <dbReference type="ARBA" id="ARBA00022989"/>
    </source>
</evidence>
<keyword evidence="16" id="KW-0175">Coiled coil</keyword>
<dbReference type="CDD" id="cd16922">
    <property type="entry name" value="HATPase_EvgS-ArcB-TorS-like"/>
    <property type="match status" value="1"/>
</dbReference>
<feature type="transmembrane region" description="Helical" evidence="17">
    <location>
        <begin position="243"/>
        <end position="265"/>
    </location>
</feature>
<evidence type="ECO:0000313" key="24">
    <source>
        <dbReference type="EMBL" id="ROQ29824.1"/>
    </source>
</evidence>
<dbReference type="GO" id="GO:0006355">
    <property type="term" value="P:regulation of DNA-templated transcription"/>
    <property type="evidence" value="ECO:0007669"/>
    <property type="project" value="InterPro"/>
</dbReference>
<keyword evidence="9" id="KW-0418">Kinase</keyword>
<dbReference type="PANTHER" id="PTHR45339:SF1">
    <property type="entry name" value="HYBRID SIGNAL TRANSDUCTION HISTIDINE KINASE J"/>
    <property type="match status" value="1"/>
</dbReference>
<feature type="coiled-coil region" evidence="16">
    <location>
        <begin position="557"/>
        <end position="584"/>
    </location>
</feature>
<dbReference type="InterPro" id="IPR000700">
    <property type="entry name" value="PAS-assoc_C"/>
</dbReference>
<dbReference type="Pfam" id="PF00989">
    <property type="entry name" value="PAS"/>
    <property type="match status" value="1"/>
</dbReference>
<evidence type="ECO:0000256" key="7">
    <source>
        <dbReference type="ARBA" id="ARBA00022692"/>
    </source>
</evidence>
<evidence type="ECO:0000256" key="12">
    <source>
        <dbReference type="ARBA" id="ARBA00023012"/>
    </source>
</evidence>
<dbReference type="GO" id="GO:0005524">
    <property type="term" value="F:ATP binding"/>
    <property type="evidence" value="ECO:0007669"/>
    <property type="project" value="UniProtKB-KW"/>
</dbReference>
<feature type="modified residue" description="4-aspartylphosphate" evidence="15">
    <location>
        <position position="864"/>
    </location>
</feature>
<evidence type="ECO:0000259" key="19">
    <source>
        <dbReference type="PROSITE" id="PS50110"/>
    </source>
</evidence>
<evidence type="ECO:0000256" key="6">
    <source>
        <dbReference type="ARBA" id="ARBA00022679"/>
    </source>
</evidence>
<dbReference type="PROSITE" id="PS50113">
    <property type="entry name" value="PAC"/>
    <property type="match status" value="1"/>
</dbReference>
<evidence type="ECO:0000256" key="16">
    <source>
        <dbReference type="SAM" id="Coils"/>
    </source>
</evidence>
<dbReference type="NCBIfam" id="TIGR00229">
    <property type="entry name" value="sensory_box"/>
    <property type="match status" value="2"/>
</dbReference>
<feature type="modified residue" description="4-aspartylphosphate" evidence="15">
    <location>
        <position position="1006"/>
    </location>
</feature>
<evidence type="ECO:0000256" key="10">
    <source>
        <dbReference type="ARBA" id="ARBA00022840"/>
    </source>
</evidence>
<dbReference type="CDD" id="cd00082">
    <property type="entry name" value="HisKA"/>
    <property type="match status" value="1"/>
</dbReference>
<dbReference type="InterPro" id="IPR011006">
    <property type="entry name" value="CheY-like_superfamily"/>
</dbReference>
<evidence type="ECO:0000259" key="22">
    <source>
        <dbReference type="PROSITE" id="PS50885"/>
    </source>
</evidence>
<feature type="domain" description="Histidine kinase" evidence="18">
    <location>
        <begin position="584"/>
        <end position="798"/>
    </location>
</feature>
<dbReference type="InterPro" id="IPR003661">
    <property type="entry name" value="HisK_dim/P_dom"/>
</dbReference>
<feature type="modified residue" description="Phosphohistidine" evidence="14">
    <location>
        <position position="1141"/>
    </location>
</feature>
<evidence type="ECO:0000256" key="14">
    <source>
        <dbReference type="PROSITE-ProRule" id="PRU00110"/>
    </source>
</evidence>
<dbReference type="EMBL" id="RJUL01000002">
    <property type="protein sequence ID" value="ROQ29824.1"/>
    <property type="molecule type" value="Genomic_DNA"/>
</dbReference>
<keyword evidence="7 17" id="KW-0812">Transmembrane</keyword>
<reference evidence="24 25" key="1">
    <citation type="submission" date="2018-11" db="EMBL/GenBank/DDBJ databases">
        <title>Genomic Encyclopedia of Type Strains, Phase IV (KMG-IV): sequencing the most valuable type-strain genomes for metagenomic binning, comparative biology and taxonomic classification.</title>
        <authorList>
            <person name="Goeker M."/>
        </authorList>
    </citation>
    <scope>NUCLEOTIDE SEQUENCE [LARGE SCALE GENOMIC DNA]</scope>
    <source>
        <strain evidence="24 25">DSM 21945</strain>
    </source>
</reference>
<organism evidence="24 25">
    <name type="scientific">Gallaecimonas pentaromativorans</name>
    <dbReference type="NCBI Taxonomy" id="584787"/>
    <lineage>
        <taxon>Bacteria</taxon>
        <taxon>Pseudomonadati</taxon>
        <taxon>Pseudomonadota</taxon>
        <taxon>Gammaproteobacteria</taxon>
        <taxon>Enterobacterales</taxon>
        <taxon>Gallaecimonadaceae</taxon>
        <taxon>Gallaecimonas</taxon>
    </lineage>
</organism>
<dbReference type="InterPro" id="IPR013655">
    <property type="entry name" value="PAS_fold_3"/>
</dbReference>
<proteinExistence type="predicted"/>
<dbReference type="InterPro" id="IPR003594">
    <property type="entry name" value="HATPase_dom"/>
</dbReference>
<dbReference type="SMART" id="SM00388">
    <property type="entry name" value="HisKA"/>
    <property type="match status" value="1"/>
</dbReference>
<keyword evidence="25" id="KW-1185">Reference proteome</keyword>
<keyword evidence="13 17" id="KW-0472">Membrane</keyword>
<dbReference type="SMART" id="SM00387">
    <property type="entry name" value="HATPase_c"/>
    <property type="match status" value="1"/>
</dbReference>
<dbReference type="Pfam" id="PF00512">
    <property type="entry name" value="HisKA"/>
    <property type="match status" value="1"/>
</dbReference>
<comment type="subcellular location">
    <subcellularLocation>
        <location evidence="2">Cell membrane</location>
        <topology evidence="2">Multi-pass membrane protein</topology>
    </subcellularLocation>
</comment>
<keyword evidence="6" id="KW-0808">Transferase</keyword>
<dbReference type="PROSITE" id="PS50109">
    <property type="entry name" value="HIS_KIN"/>
    <property type="match status" value="1"/>
</dbReference>
<dbReference type="InterPro" id="IPR003660">
    <property type="entry name" value="HAMP_dom"/>
</dbReference>
<protein>
    <recommendedName>
        <fullName evidence="3">histidine kinase</fullName>
        <ecNumber evidence="3">2.7.13.3</ecNumber>
    </recommendedName>
</protein>
<dbReference type="PROSITE" id="PS50885">
    <property type="entry name" value="HAMP"/>
    <property type="match status" value="1"/>
</dbReference>
<evidence type="ECO:0000256" key="4">
    <source>
        <dbReference type="ARBA" id="ARBA00022475"/>
    </source>
</evidence>
<dbReference type="PROSITE" id="PS50894">
    <property type="entry name" value="HPT"/>
    <property type="match status" value="1"/>
</dbReference>
<dbReference type="InterPro" id="IPR013767">
    <property type="entry name" value="PAS_fold"/>
</dbReference>
<dbReference type="CDD" id="cd00130">
    <property type="entry name" value="PAS"/>
    <property type="match status" value="2"/>
</dbReference>
<dbReference type="GO" id="GO:0005886">
    <property type="term" value="C:plasma membrane"/>
    <property type="evidence" value="ECO:0007669"/>
    <property type="project" value="UniProtKB-SubCell"/>
</dbReference>
<dbReference type="SUPFAM" id="SSF55785">
    <property type="entry name" value="PYP-like sensor domain (PAS domain)"/>
    <property type="match status" value="2"/>
</dbReference>
<evidence type="ECO:0000259" key="20">
    <source>
        <dbReference type="PROSITE" id="PS50112"/>
    </source>
</evidence>
<evidence type="ECO:0000256" key="5">
    <source>
        <dbReference type="ARBA" id="ARBA00022553"/>
    </source>
</evidence>
<keyword evidence="12" id="KW-0902">Two-component regulatory system</keyword>
<feature type="domain" description="HPt" evidence="23">
    <location>
        <begin position="1102"/>
        <end position="1193"/>
    </location>
</feature>
<feature type="domain" description="PAS" evidence="20">
    <location>
        <begin position="446"/>
        <end position="516"/>
    </location>
</feature>
<accession>A0A3N1PCZ5</accession>
<dbReference type="Gene3D" id="3.30.450.20">
    <property type="entry name" value="PAS domain"/>
    <property type="match status" value="3"/>
</dbReference>
<gene>
    <name evidence="24" type="ORF">EDC28_102196</name>
</gene>
<dbReference type="Gene3D" id="1.10.287.130">
    <property type="match status" value="1"/>
</dbReference>
<dbReference type="InterPro" id="IPR001610">
    <property type="entry name" value="PAC"/>
</dbReference>
<dbReference type="InterPro" id="IPR004358">
    <property type="entry name" value="Sig_transdc_His_kin-like_C"/>
</dbReference>
<keyword evidence="11 17" id="KW-1133">Transmembrane helix</keyword>
<keyword evidence="5 15" id="KW-0597">Phosphoprotein</keyword>
<feature type="transmembrane region" description="Helical" evidence="17">
    <location>
        <begin position="12"/>
        <end position="34"/>
    </location>
</feature>
<dbReference type="InterPro" id="IPR008207">
    <property type="entry name" value="Sig_transdc_His_kin_Hpt_dom"/>
</dbReference>
<evidence type="ECO:0000256" key="2">
    <source>
        <dbReference type="ARBA" id="ARBA00004651"/>
    </source>
</evidence>
<dbReference type="InterPro" id="IPR005467">
    <property type="entry name" value="His_kinase_dom"/>
</dbReference>
<evidence type="ECO:0000259" key="21">
    <source>
        <dbReference type="PROSITE" id="PS50113"/>
    </source>
</evidence>
<dbReference type="InterPro" id="IPR001789">
    <property type="entry name" value="Sig_transdc_resp-reg_receiver"/>
</dbReference>
<name>A0A3N1PCZ5_9GAMM</name>
<evidence type="ECO:0000256" key="9">
    <source>
        <dbReference type="ARBA" id="ARBA00022777"/>
    </source>
</evidence>
<dbReference type="SUPFAM" id="SSF47226">
    <property type="entry name" value="Histidine-containing phosphotransfer domain, HPT domain"/>
    <property type="match status" value="1"/>
</dbReference>
<evidence type="ECO:0000256" key="8">
    <source>
        <dbReference type="ARBA" id="ARBA00022741"/>
    </source>
</evidence>
<dbReference type="PRINTS" id="PR00344">
    <property type="entry name" value="BCTRLSENSOR"/>
</dbReference>
<dbReference type="SUPFAM" id="SSF52172">
    <property type="entry name" value="CheY-like"/>
    <property type="match status" value="2"/>
</dbReference>
<comment type="caution">
    <text evidence="24">The sequence shown here is derived from an EMBL/GenBank/DDBJ whole genome shotgun (WGS) entry which is preliminary data.</text>
</comment>
<evidence type="ECO:0000259" key="18">
    <source>
        <dbReference type="PROSITE" id="PS50109"/>
    </source>
</evidence>
<dbReference type="Gene3D" id="3.40.50.2300">
    <property type="match status" value="2"/>
</dbReference>